<evidence type="ECO:0000313" key="1">
    <source>
        <dbReference type="EMBL" id="TGO05441.1"/>
    </source>
</evidence>
<accession>A0A4Z1E782</accession>
<dbReference type="OrthoDB" id="4824179at2"/>
<gene>
    <name evidence="1" type="ORF">SERN_1445</name>
</gene>
<reference evidence="1 2" key="1">
    <citation type="submission" date="2018-11" db="EMBL/GenBank/DDBJ databases">
        <title>Complete genome sequencing of the Actinobacteria Serinibacter sp. K3-2.</title>
        <authorList>
            <person name="Rakitin A.L."/>
            <person name="Beletsky A.V."/>
            <person name="Mardanov A.V."/>
            <person name="Ravin N.V."/>
            <person name="Gromova A.S."/>
            <person name="Filippova S.N."/>
            <person name="Gal'Chenko V.F."/>
        </authorList>
    </citation>
    <scope>NUCLEOTIDE SEQUENCE [LARGE SCALE GENOMIC DNA]</scope>
    <source>
        <strain evidence="1 2">K3-2</strain>
    </source>
</reference>
<proteinExistence type="predicted"/>
<protein>
    <submittedName>
        <fullName evidence="1">Uncharacterized protein</fullName>
    </submittedName>
</protein>
<keyword evidence="2" id="KW-1185">Reference proteome</keyword>
<evidence type="ECO:0000313" key="2">
    <source>
        <dbReference type="Proteomes" id="UP000297318"/>
    </source>
</evidence>
<name>A0A4Z1E782_9MICO</name>
<dbReference type="AlphaFoldDB" id="A0A4Z1E782"/>
<comment type="caution">
    <text evidence="1">The sequence shown here is derived from an EMBL/GenBank/DDBJ whole genome shotgun (WGS) entry which is preliminary data.</text>
</comment>
<organism evidence="1 2">
    <name type="scientific">Serinibacter arcticus</name>
    <dbReference type="NCBI Taxonomy" id="1655435"/>
    <lineage>
        <taxon>Bacteria</taxon>
        <taxon>Bacillati</taxon>
        <taxon>Actinomycetota</taxon>
        <taxon>Actinomycetes</taxon>
        <taxon>Micrococcales</taxon>
        <taxon>Beutenbergiaceae</taxon>
        <taxon>Serinibacter</taxon>
    </lineage>
</organism>
<sequence>MGWLRRGSRTVEVAEGFVALEALAHQAALETSAGTGRAPGAAQRLPAELTVHAEGSGVVVLAWHNRNVGIVPPGPAVSLAAQAAAAGRARLLVNGEVFRDDGVWRVWVGPLPRPRDVDVPRDTVAAKPPTIVGIPLQRPDGARD</sequence>
<dbReference type="Proteomes" id="UP000297318">
    <property type="component" value="Unassembled WGS sequence"/>
</dbReference>
<dbReference type="EMBL" id="RHPJ01000002">
    <property type="protein sequence ID" value="TGO05441.1"/>
    <property type="molecule type" value="Genomic_DNA"/>
</dbReference>
<dbReference type="RefSeq" id="WP_135849445.1">
    <property type="nucleotide sequence ID" value="NZ_RHPJ01000002.1"/>
</dbReference>